<dbReference type="RefSeq" id="WP_005860457.1">
    <property type="nucleotide sequence ID" value="NZ_AAYA01000009.1"/>
</dbReference>
<dbReference type="OrthoDB" id="7691213at2"/>
<dbReference type="Proteomes" id="UP000005713">
    <property type="component" value="Unassembled WGS sequence"/>
</dbReference>
<dbReference type="EMBL" id="AAYA01000009">
    <property type="protein sequence ID" value="EBA07446.1"/>
    <property type="molecule type" value="Genomic_DNA"/>
</dbReference>
<organism evidence="1 2">
    <name type="scientific">Sagittula stellata (strain ATCC 700073 / DSM 11524 / E-37)</name>
    <dbReference type="NCBI Taxonomy" id="388399"/>
    <lineage>
        <taxon>Bacteria</taxon>
        <taxon>Pseudomonadati</taxon>
        <taxon>Pseudomonadota</taxon>
        <taxon>Alphaproteobacteria</taxon>
        <taxon>Rhodobacterales</taxon>
        <taxon>Roseobacteraceae</taxon>
        <taxon>Sagittula</taxon>
    </lineage>
</organism>
<sequence length="153" mass="16474">MKLRPAEFIVLSIARHYFGAFSDPAEHGWLRAASDALACFGPDRGPRAAMSVLAAVQAMRQARVSLFRFNSARCARCSAFVSDHERMFLNTMRAVVRGNEVAAAGHAMLLCEGNDHSGFLRALAVLAEDFGLFAGGTRVTRADLVDAPPHAGL</sequence>
<evidence type="ECO:0000313" key="1">
    <source>
        <dbReference type="EMBL" id="EBA07446.1"/>
    </source>
</evidence>
<dbReference type="AlphaFoldDB" id="A3K5Q7"/>
<dbReference type="eggNOG" id="ENOG50331BK">
    <property type="taxonomic scope" value="Bacteria"/>
</dbReference>
<reference evidence="1 2" key="1">
    <citation type="submission" date="2006-06" db="EMBL/GenBank/DDBJ databases">
        <authorList>
            <person name="Moran M.A."/>
            <person name="Ferriera S."/>
            <person name="Johnson J."/>
            <person name="Kravitz S."/>
            <person name="Beeson K."/>
            <person name="Sutton G."/>
            <person name="Rogers Y.-H."/>
            <person name="Friedman R."/>
            <person name="Frazier M."/>
            <person name="Venter J.C."/>
        </authorList>
    </citation>
    <scope>NUCLEOTIDE SEQUENCE [LARGE SCALE GENOMIC DNA]</scope>
    <source>
        <strain evidence="1 2">E-37</strain>
    </source>
</reference>
<evidence type="ECO:0000313" key="2">
    <source>
        <dbReference type="Proteomes" id="UP000005713"/>
    </source>
</evidence>
<name>A3K5Q7_SAGS3</name>
<protein>
    <submittedName>
        <fullName evidence="1">Uncharacterized protein</fullName>
    </submittedName>
</protein>
<proteinExistence type="predicted"/>
<gene>
    <name evidence="1" type="ORF">SSE37_21645</name>
</gene>
<comment type="caution">
    <text evidence="1">The sequence shown here is derived from an EMBL/GenBank/DDBJ whole genome shotgun (WGS) entry which is preliminary data.</text>
</comment>
<accession>A3K5Q7</accession>
<keyword evidence="2" id="KW-1185">Reference proteome</keyword>